<accession>A0AC35F8A5</accession>
<protein>
    <submittedName>
        <fullName evidence="2">Uncharacterized protein</fullName>
    </submittedName>
</protein>
<reference evidence="2" key="1">
    <citation type="submission" date="2022-11" db="UniProtKB">
        <authorList>
            <consortium name="WormBaseParasite"/>
        </authorList>
    </citation>
    <scope>IDENTIFICATION</scope>
</reference>
<name>A0AC35F8A5_9BILA</name>
<evidence type="ECO:0000313" key="1">
    <source>
        <dbReference type="Proteomes" id="UP000887580"/>
    </source>
</evidence>
<dbReference type="Proteomes" id="UP000887580">
    <property type="component" value="Unplaced"/>
</dbReference>
<organism evidence="1 2">
    <name type="scientific">Panagrolaimus sp. PS1159</name>
    <dbReference type="NCBI Taxonomy" id="55785"/>
    <lineage>
        <taxon>Eukaryota</taxon>
        <taxon>Metazoa</taxon>
        <taxon>Ecdysozoa</taxon>
        <taxon>Nematoda</taxon>
        <taxon>Chromadorea</taxon>
        <taxon>Rhabditida</taxon>
        <taxon>Tylenchina</taxon>
        <taxon>Panagrolaimomorpha</taxon>
        <taxon>Panagrolaimoidea</taxon>
        <taxon>Panagrolaimidae</taxon>
        <taxon>Panagrolaimus</taxon>
    </lineage>
</organism>
<evidence type="ECO:0000313" key="2">
    <source>
        <dbReference type="WBParaSite" id="PS1159_v2.g14801.t1"/>
    </source>
</evidence>
<dbReference type="WBParaSite" id="PS1159_v2.g14801.t1">
    <property type="protein sequence ID" value="PS1159_v2.g14801.t1"/>
    <property type="gene ID" value="PS1159_v2.g14801"/>
</dbReference>
<sequence length="161" mass="17897">MVDPNADDGAEPMDVDCDQQNDSAKTPKRKRKTKKSQASQAAARRKTDKMKRQSEPAAYSAGVLSSARMGELLKSQQLTQQQINKLPKHRRPPTTAENRAEALKPKRPIQEFQVIADVTQNPTTVQNDVIQSSQIHQPTQQQSNTNANVDSNVSLSTQIHQ</sequence>
<proteinExistence type="predicted"/>